<reference evidence="2 3" key="1">
    <citation type="submission" date="2015-12" db="EMBL/GenBank/DDBJ databases">
        <title>The genome of Folsomia candida.</title>
        <authorList>
            <person name="Faddeeva A."/>
            <person name="Derks M.F."/>
            <person name="Anvar Y."/>
            <person name="Smit S."/>
            <person name="Van Straalen N."/>
            <person name="Roelofs D."/>
        </authorList>
    </citation>
    <scope>NUCLEOTIDE SEQUENCE [LARGE SCALE GENOMIC DNA]</scope>
    <source>
        <strain evidence="2 3">VU population</strain>
        <tissue evidence="2">Whole body</tissue>
    </source>
</reference>
<keyword evidence="3" id="KW-1185">Reference proteome</keyword>
<feature type="transmembrane region" description="Helical" evidence="1">
    <location>
        <begin position="194"/>
        <end position="214"/>
    </location>
</feature>
<protein>
    <recommendedName>
        <fullName evidence="4">Gustatory receptor</fullName>
    </recommendedName>
</protein>
<feature type="transmembrane region" description="Helical" evidence="1">
    <location>
        <begin position="49"/>
        <end position="74"/>
    </location>
</feature>
<accession>A0A226DVU2</accession>
<organism evidence="2 3">
    <name type="scientific">Folsomia candida</name>
    <name type="common">Springtail</name>
    <dbReference type="NCBI Taxonomy" id="158441"/>
    <lineage>
        <taxon>Eukaryota</taxon>
        <taxon>Metazoa</taxon>
        <taxon>Ecdysozoa</taxon>
        <taxon>Arthropoda</taxon>
        <taxon>Hexapoda</taxon>
        <taxon>Collembola</taxon>
        <taxon>Entomobryomorpha</taxon>
        <taxon>Isotomoidea</taxon>
        <taxon>Isotomidae</taxon>
        <taxon>Proisotominae</taxon>
        <taxon>Folsomia</taxon>
    </lineage>
</organism>
<keyword evidence="1" id="KW-0472">Membrane</keyword>
<feature type="transmembrane region" description="Helical" evidence="1">
    <location>
        <begin position="315"/>
        <end position="336"/>
    </location>
</feature>
<dbReference type="EMBL" id="LNIX01000012">
    <property type="protein sequence ID" value="OXA48326.1"/>
    <property type="molecule type" value="Genomic_DNA"/>
</dbReference>
<evidence type="ECO:0000313" key="3">
    <source>
        <dbReference type="Proteomes" id="UP000198287"/>
    </source>
</evidence>
<feature type="transmembrane region" description="Helical" evidence="1">
    <location>
        <begin position="89"/>
        <end position="109"/>
    </location>
</feature>
<feature type="transmembrane region" description="Helical" evidence="1">
    <location>
        <begin position="153"/>
        <end position="182"/>
    </location>
</feature>
<feature type="transmembrane region" description="Helical" evidence="1">
    <location>
        <begin position="280"/>
        <end position="303"/>
    </location>
</feature>
<evidence type="ECO:0000313" key="2">
    <source>
        <dbReference type="EMBL" id="OXA48326.1"/>
    </source>
</evidence>
<gene>
    <name evidence="2" type="ORF">Fcan01_16904</name>
</gene>
<feature type="transmembrane region" description="Helical" evidence="1">
    <location>
        <begin position="226"/>
        <end position="248"/>
    </location>
</feature>
<sequence length="415" mass="47674">MDGRHTALLLQLLFVTYYPFRYKPCVEVVTDKKSSFVSVRKTKRKFEKIFTWIPIFCLLMAMFLCGFALLIATIESKTHLELVLNPKVWTWGIGVLLAFSGTIWYKVWILNGVETSIKMANEIITLEQELLTELSPIREHSPKHLQFFDWVSLLLYLTAPMIVVAIVNVGGEPFLFCLKYFLKFDTFFSTFRHIWLPGYGRIVQIIITLLLLWPSYNFVMYELIRTFLFCASSAINASAKAFSILLSLQKQVTDGVSLRKKCSFLYYSRFRIISQSVDSAVSISIVIIITSVGMMVCTATFIAVRLHKKYSTGMILINGFGAVVFLLLLDMLLTLFGRCDEICRNFLWGCKNAKMLGMLIPWERKAYLKEVNSLPRWILYAGTGKFRLTKVTKEGKVGILFYVAERIVNVLIAFR</sequence>
<name>A0A226DVU2_FOLCA</name>
<evidence type="ECO:0000256" key="1">
    <source>
        <dbReference type="SAM" id="Phobius"/>
    </source>
</evidence>
<dbReference type="Proteomes" id="UP000198287">
    <property type="component" value="Unassembled WGS sequence"/>
</dbReference>
<proteinExistence type="predicted"/>
<keyword evidence="1" id="KW-0812">Transmembrane</keyword>
<evidence type="ECO:0008006" key="4">
    <source>
        <dbReference type="Google" id="ProtNLM"/>
    </source>
</evidence>
<dbReference type="AlphaFoldDB" id="A0A226DVU2"/>
<comment type="caution">
    <text evidence="2">The sequence shown here is derived from an EMBL/GenBank/DDBJ whole genome shotgun (WGS) entry which is preliminary data.</text>
</comment>
<keyword evidence="1" id="KW-1133">Transmembrane helix</keyword>